<gene>
    <name evidence="3" type="primary">LOC115886384</name>
</gene>
<evidence type="ECO:0000313" key="3">
    <source>
        <dbReference type="RefSeq" id="XP_030761363.1"/>
    </source>
</evidence>
<accession>A0A6J2YBW3</accession>
<organism evidence="2 3">
    <name type="scientific">Sitophilus oryzae</name>
    <name type="common">Rice weevil</name>
    <name type="synonym">Curculio oryzae</name>
    <dbReference type="NCBI Taxonomy" id="7048"/>
    <lineage>
        <taxon>Eukaryota</taxon>
        <taxon>Metazoa</taxon>
        <taxon>Ecdysozoa</taxon>
        <taxon>Arthropoda</taxon>
        <taxon>Hexapoda</taxon>
        <taxon>Insecta</taxon>
        <taxon>Pterygota</taxon>
        <taxon>Neoptera</taxon>
        <taxon>Endopterygota</taxon>
        <taxon>Coleoptera</taxon>
        <taxon>Polyphaga</taxon>
        <taxon>Cucujiformia</taxon>
        <taxon>Curculionidae</taxon>
        <taxon>Dryophthorinae</taxon>
        <taxon>Sitophilus</taxon>
    </lineage>
</organism>
<dbReference type="GeneID" id="115886384"/>
<evidence type="ECO:0000256" key="1">
    <source>
        <dbReference type="SAM" id="MobiDB-lite"/>
    </source>
</evidence>
<dbReference type="AlphaFoldDB" id="A0A6J2YBW3"/>
<sequence length="247" mass="28295">MNKVTSKKAFPKAPKKSYAKGQKRKYEKDNFNSPKNKKMKKGRQPKQKSNRYLNEYAEYESSRVDLRKIQPHLQRIPSESSVIYVKTYPNCDNIPVIDLTKSSHSILYTAMNSKSFPSSTSLKLIYKSKNFTNRINRPYSSSLLALPFKKSVESCTNNKSLTNLTKCSKERLAILDIPPAYFDEDTDGSEYAFHDLSKADLNEEDKTIVDSVVNREDVHDPAYSLETKQPIENMCKMYGVGSGDRFD</sequence>
<feature type="region of interest" description="Disordered" evidence="1">
    <location>
        <begin position="1"/>
        <end position="51"/>
    </location>
</feature>
<evidence type="ECO:0000313" key="2">
    <source>
        <dbReference type="Proteomes" id="UP000504635"/>
    </source>
</evidence>
<dbReference type="OrthoDB" id="6729963at2759"/>
<reference evidence="3" key="1">
    <citation type="submission" date="2025-08" db="UniProtKB">
        <authorList>
            <consortium name="RefSeq"/>
        </authorList>
    </citation>
    <scope>IDENTIFICATION</scope>
    <source>
        <tissue evidence="3">Gonads</tissue>
    </source>
</reference>
<proteinExistence type="predicted"/>
<feature type="compositionally biased region" description="Basic residues" evidence="1">
    <location>
        <begin position="1"/>
        <end position="23"/>
    </location>
</feature>
<protein>
    <submittedName>
        <fullName evidence="3">Uncharacterized protein LOC115886384 isoform X1</fullName>
    </submittedName>
</protein>
<dbReference type="RefSeq" id="XP_030761363.1">
    <property type="nucleotide sequence ID" value="XM_030905503.1"/>
</dbReference>
<name>A0A6J2YBW3_SITOR</name>
<keyword evidence="2" id="KW-1185">Reference proteome</keyword>
<dbReference type="InParanoid" id="A0A6J2YBW3"/>
<feature type="compositionally biased region" description="Basic residues" evidence="1">
    <location>
        <begin position="35"/>
        <end position="49"/>
    </location>
</feature>
<dbReference type="Proteomes" id="UP000504635">
    <property type="component" value="Unplaced"/>
</dbReference>
<dbReference type="KEGG" id="soy:115886384"/>